<evidence type="ECO:0000256" key="4">
    <source>
        <dbReference type="ARBA" id="ARBA00010912"/>
    </source>
</evidence>
<feature type="compositionally biased region" description="Low complexity" evidence="13">
    <location>
        <begin position="546"/>
        <end position="562"/>
    </location>
</feature>
<dbReference type="Proteomes" id="UP000323011">
    <property type="component" value="Unassembled WGS sequence"/>
</dbReference>
<evidence type="ECO:0000256" key="3">
    <source>
        <dbReference type="ARBA" id="ARBA00004123"/>
    </source>
</evidence>
<dbReference type="InterPro" id="IPR007012">
    <property type="entry name" value="PolA_pol_cen_dom"/>
</dbReference>
<evidence type="ECO:0000313" key="18">
    <source>
        <dbReference type="Proteomes" id="UP000323011"/>
    </source>
</evidence>
<keyword evidence="9" id="KW-0547">Nucleotide-binding</keyword>
<proteinExistence type="inferred from homology"/>
<protein>
    <recommendedName>
        <fullName evidence="5">polynucleotide adenylyltransferase</fullName>
        <ecNumber evidence="5">2.7.7.19</ecNumber>
    </recommendedName>
</protein>
<accession>A0A5A8C7A8</accession>
<keyword evidence="12" id="KW-0539">Nucleus</keyword>
<feature type="domain" description="Poly(A) polymerase nucleotidyltransferase" evidence="16">
    <location>
        <begin position="15"/>
        <end position="209"/>
    </location>
</feature>
<dbReference type="SUPFAM" id="SSF81301">
    <property type="entry name" value="Nucleotidyltransferase"/>
    <property type="match status" value="1"/>
</dbReference>
<comment type="cofactor">
    <cofactor evidence="2">
        <name>Mg(2+)</name>
        <dbReference type="ChEBI" id="CHEBI:18420"/>
    </cofactor>
</comment>
<feature type="region of interest" description="Disordered" evidence="13">
    <location>
        <begin position="498"/>
        <end position="625"/>
    </location>
</feature>
<evidence type="ECO:0000259" key="16">
    <source>
        <dbReference type="Pfam" id="PF20750"/>
    </source>
</evidence>
<evidence type="ECO:0000256" key="13">
    <source>
        <dbReference type="SAM" id="MobiDB-lite"/>
    </source>
</evidence>
<feature type="compositionally biased region" description="Low complexity" evidence="13">
    <location>
        <begin position="983"/>
        <end position="1022"/>
    </location>
</feature>
<dbReference type="Pfam" id="PF04928">
    <property type="entry name" value="PAP_central"/>
    <property type="match status" value="1"/>
</dbReference>
<dbReference type="EMBL" id="VLTN01000050">
    <property type="protein sequence ID" value="KAA0148738.1"/>
    <property type="molecule type" value="Genomic_DNA"/>
</dbReference>
<keyword evidence="11" id="KW-0460">Magnesium</keyword>
<comment type="caution">
    <text evidence="17">The sequence shown here is derived from an EMBL/GenBank/DDBJ whole genome shotgun (WGS) entry which is preliminary data.</text>
</comment>
<dbReference type="PANTHER" id="PTHR10682">
    <property type="entry name" value="POLY A POLYMERASE"/>
    <property type="match status" value="1"/>
</dbReference>
<dbReference type="AlphaFoldDB" id="A0A5A8C7A8"/>
<feature type="domain" description="Poly(A) polymerase central" evidence="15">
    <location>
        <begin position="214"/>
        <end position="366"/>
    </location>
</feature>
<dbReference type="CDD" id="cd05402">
    <property type="entry name" value="NT_PAP_TUTase"/>
    <property type="match status" value="1"/>
</dbReference>
<evidence type="ECO:0000256" key="8">
    <source>
        <dbReference type="ARBA" id="ARBA00022723"/>
    </source>
</evidence>
<evidence type="ECO:0000256" key="9">
    <source>
        <dbReference type="ARBA" id="ARBA00022741"/>
    </source>
</evidence>
<dbReference type="Gene3D" id="3.30.460.10">
    <property type="entry name" value="Beta Polymerase, domain 2"/>
    <property type="match status" value="1"/>
</dbReference>
<comment type="similarity">
    <text evidence="4">Belongs to the poly(A) polymerase family.</text>
</comment>
<evidence type="ECO:0000313" key="17">
    <source>
        <dbReference type="EMBL" id="KAA0148738.1"/>
    </source>
</evidence>
<reference evidence="17 18" key="1">
    <citation type="submission" date="2019-07" db="EMBL/GenBank/DDBJ databases">
        <title>Genomes of Cafeteria roenbergensis.</title>
        <authorList>
            <person name="Fischer M.G."/>
            <person name="Hackl T."/>
            <person name="Roman M."/>
        </authorList>
    </citation>
    <scope>NUCLEOTIDE SEQUENCE [LARGE SCALE GENOMIC DNA]</scope>
    <source>
        <strain evidence="17 18">BVI</strain>
    </source>
</reference>
<feature type="region of interest" description="Disordered" evidence="13">
    <location>
        <begin position="1"/>
        <end position="26"/>
    </location>
</feature>
<dbReference type="GO" id="GO:0005634">
    <property type="term" value="C:nucleus"/>
    <property type="evidence" value="ECO:0007669"/>
    <property type="project" value="UniProtKB-SubCell"/>
</dbReference>
<dbReference type="GO" id="GO:0003723">
    <property type="term" value="F:RNA binding"/>
    <property type="evidence" value="ECO:0007669"/>
    <property type="project" value="InterPro"/>
</dbReference>
<keyword evidence="18" id="KW-1185">Reference proteome</keyword>
<keyword evidence="8" id="KW-0479">Metal-binding</keyword>
<dbReference type="GO" id="GO:1990817">
    <property type="term" value="F:poly(A) RNA polymerase activity"/>
    <property type="evidence" value="ECO:0007669"/>
    <property type="project" value="UniProtKB-EC"/>
</dbReference>
<dbReference type="GO" id="GO:0006397">
    <property type="term" value="P:mRNA processing"/>
    <property type="evidence" value="ECO:0007669"/>
    <property type="project" value="UniProtKB-KW"/>
</dbReference>
<feature type="compositionally biased region" description="Low complexity" evidence="13">
    <location>
        <begin position="918"/>
        <end position="933"/>
    </location>
</feature>
<dbReference type="Pfam" id="PF04926">
    <property type="entry name" value="PAP_RNA-bind"/>
    <property type="match status" value="1"/>
</dbReference>
<dbReference type="Pfam" id="PF20750">
    <property type="entry name" value="PAP_NTPase"/>
    <property type="match status" value="1"/>
</dbReference>
<evidence type="ECO:0000256" key="7">
    <source>
        <dbReference type="ARBA" id="ARBA00022679"/>
    </source>
</evidence>
<dbReference type="SUPFAM" id="SSF55003">
    <property type="entry name" value="PAP/Archaeal CCA-adding enzyme, C-terminal domain"/>
    <property type="match status" value="1"/>
</dbReference>
<dbReference type="InterPro" id="IPR011068">
    <property type="entry name" value="NuclTrfase_I-like_C"/>
</dbReference>
<dbReference type="GO" id="GO:0031123">
    <property type="term" value="P:RNA 3'-end processing"/>
    <property type="evidence" value="ECO:0007669"/>
    <property type="project" value="InterPro"/>
</dbReference>
<dbReference type="EC" id="2.7.7.19" evidence="5"/>
<feature type="region of interest" description="Disordered" evidence="13">
    <location>
        <begin position="785"/>
        <end position="812"/>
    </location>
</feature>
<feature type="region of interest" description="Disordered" evidence="13">
    <location>
        <begin position="902"/>
        <end position="1052"/>
    </location>
</feature>
<dbReference type="InterPro" id="IPR048840">
    <property type="entry name" value="PolA_pol_NTPase"/>
</dbReference>
<evidence type="ECO:0000256" key="5">
    <source>
        <dbReference type="ARBA" id="ARBA00012388"/>
    </source>
</evidence>
<dbReference type="InterPro" id="IPR043519">
    <property type="entry name" value="NT_sf"/>
</dbReference>
<evidence type="ECO:0000256" key="12">
    <source>
        <dbReference type="ARBA" id="ARBA00023242"/>
    </source>
</evidence>
<dbReference type="GO" id="GO:0046872">
    <property type="term" value="F:metal ion binding"/>
    <property type="evidence" value="ECO:0007669"/>
    <property type="project" value="UniProtKB-KW"/>
</dbReference>
<comment type="subcellular location">
    <subcellularLocation>
        <location evidence="3">Nucleus</location>
    </subcellularLocation>
</comment>
<sequence length="1052" mass="108932">MSVDSSARLRLQPRPPLCTKGPTPAEKAGTEGLLSLLAEESPVCSSMDLVARELVIQSLQRALRDWVAELALSKGLYATLAAAADAGGDLYISGSYRLGVAGPGADVDAICVTPRFVTSADFFDGMTARLRRIPGIAKVRPIPNAGVPMTEVELDGIEVDLLFCRLDRPTVPPNGGLDILDDLVLKGTDVDSVRSLNGPRVTEMLVRLVPDYETFRVVLRACRLWCKRRGMYSNKLGFLGGVNLAILAAYFCQRYPARDAAGTLFRLFYFLATWKWPAPVFITKSYVRPDIPTGQKVWNPVRNASDARDLMPIITPAFPCASSTYNVLASTLDVMRKEFRRGMHVMTSVLAGPDPSDPSAWAPLFESDNFLFENDGYIVVHAWSTDGSVHGRFVGYIESRLRHLVRALEGASRHLSTIFPYPRSLEWEREDPARVARREAEAAVQAHGEHGDAELAAAAAEAAAAAVAATTGWQPGQPLIDAMGGGVPGLADIDEAADAADESADATAAEPPSDQPSKEAGWDADEPRDADADSALKQPREEGDDAAAPARHGPAAAGGEQPAAEDEGFADADPVVTPAPEPDAPAAAAGTDASEAPAGTAAEGAATDEATEISTASAAAEAALASDDEAEAYHAATQAAMGDDDGATRGADEAFQQAIDEGRQPMKTFFVGLRFDRAQASRDGAVPARPTGPAALAALRVPPAALQHWADHVLKSFDAADAAETLGLAASVVPWEALPRRAFTELAGVPAAAAASSAAAPDLASSAPGLPDSATLLRRREAATAEMRREDELRMGMRSTSTWTEDAGAATAPVKAEGDAAAASLLGKDEVAASKEGAELAGEAAGGWGMDGASTSMTSPGVLTVRGRTSITTASLHELRVSHRTGGVGSLATKRRASLDEGALPGLEGDEPAEDSDAGAPTVAETAPPADAARPAKRARGDSEVSEAADGVGDGASGAPGATSSAASERSGAPASGAACQQPAFVRRAPPAAPGLRPAYMSAADKAIAAARQKAAAQAQPAGEPPAKRAKPAPAAKARKRKGGGRKGTVML</sequence>
<evidence type="ECO:0000256" key="10">
    <source>
        <dbReference type="ARBA" id="ARBA00022840"/>
    </source>
</evidence>
<keyword evidence="7" id="KW-0808">Transferase</keyword>
<dbReference type="SUPFAM" id="SSF81631">
    <property type="entry name" value="PAP/OAS1 substrate-binding domain"/>
    <property type="match status" value="1"/>
</dbReference>
<dbReference type="InterPro" id="IPR007010">
    <property type="entry name" value="PolA_pol_RNA-bd_dom"/>
</dbReference>
<name>A0A5A8C7A8_CAFRO</name>
<keyword evidence="6" id="KW-0507">mRNA processing</keyword>
<dbReference type="Gene3D" id="1.10.1410.10">
    <property type="match status" value="1"/>
</dbReference>
<dbReference type="Gene3D" id="3.30.70.590">
    <property type="entry name" value="Poly(A) polymerase predicted RNA binding domain"/>
    <property type="match status" value="1"/>
</dbReference>
<evidence type="ECO:0000256" key="11">
    <source>
        <dbReference type="ARBA" id="ARBA00022842"/>
    </source>
</evidence>
<evidence type="ECO:0000256" key="2">
    <source>
        <dbReference type="ARBA" id="ARBA00001946"/>
    </source>
</evidence>
<feature type="domain" description="Poly(A) polymerase RNA-binding" evidence="14">
    <location>
        <begin position="377"/>
        <end position="434"/>
    </location>
</feature>
<comment type="cofactor">
    <cofactor evidence="1">
        <name>Mn(2+)</name>
        <dbReference type="ChEBI" id="CHEBI:29035"/>
    </cofactor>
</comment>
<feature type="compositionally biased region" description="Basic and acidic residues" evidence="13">
    <location>
        <begin position="785"/>
        <end position="795"/>
    </location>
</feature>
<evidence type="ECO:0000259" key="14">
    <source>
        <dbReference type="Pfam" id="PF04926"/>
    </source>
</evidence>
<evidence type="ECO:0000256" key="1">
    <source>
        <dbReference type="ARBA" id="ARBA00001936"/>
    </source>
</evidence>
<dbReference type="GO" id="GO:0005524">
    <property type="term" value="F:ATP binding"/>
    <property type="evidence" value="ECO:0007669"/>
    <property type="project" value="UniProtKB-KW"/>
</dbReference>
<organism evidence="17 18">
    <name type="scientific">Cafeteria roenbergensis</name>
    <name type="common">Marine flagellate</name>
    <dbReference type="NCBI Taxonomy" id="33653"/>
    <lineage>
        <taxon>Eukaryota</taxon>
        <taxon>Sar</taxon>
        <taxon>Stramenopiles</taxon>
        <taxon>Bigyra</taxon>
        <taxon>Opalozoa</taxon>
        <taxon>Bicosoecida</taxon>
        <taxon>Cafeteriaceae</taxon>
        <taxon>Cafeteria</taxon>
    </lineage>
</organism>
<feature type="compositionally biased region" description="Basic and acidic residues" evidence="13">
    <location>
        <begin position="516"/>
        <end position="531"/>
    </location>
</feature>
<feature type="compositionally biased region" description="Low complexity" evidence="13">
    <location>
        <begin position="584"/>
        <end position="625"/>
    </location>
</feature>
<dbReference type="PANTHER" id="PTHR10682:SF10">
    <property type="entry name" value="POLYNUCLEOTIDE ADENYLYLTRANSFERASE"/>
    <property type="match status" value="1"/>
</dbReference>
<evidence type="ECO:0000256" key="6">
    <source>
        <dbReference type="ARBA" id="ARBA00022664"/>
    </source>
</evidence>
<feature type="compositionally biased region" description="Low complexity" evidence="13">
    <location>
        <begin position="959"/>
        <end position="968"/>
    </location>
</feature>
<evidence type="ECO:0000259" key="15">
    <source>
        <dbReference type="Pfam" id="PF04928"/>
    </source>
</evidence>
<gene>
    <name evidence="17" type="ORF">FNF29_06520</name>
</gene>
<keyword evidence="10" id="KW-0067">ATP-binding</keyword>
<feature type="compositionally biased region" description="Acidic residues" evidence="13">
    <location>
        <begin position="908"/>
        <end position="917"/>
    </location>
</feature>